<sequence>MSAVMFSVVVKSLISVTAVYHTEYIEPETSFRGDVDIFTAELPSVWHISIHADMTLITIVKVYKTVLFLLYEFLQLLALVAIELRREPLLGTFPYTPISRTNTIKKPRRYFCSVYCQKPAARLLSLSSHPACHSRWLCVPHLRQNCPLSASDLARDVYPALETFTLEPFPHEFTDTCVISV</sequence>
<dbReference type="Proteomes" id="UP000003327">
    <property type="component" value="Unassembled WGS sequence"/>
</dbReference>
<accession>C9ML17</accession>
<organism evidence="1 2">
    <name type="scientific">Prevotella veroralis F0319</name>
    <dbReference type="NCBI Taxonomy" id="649761"/>
    <lineage>
        <taxon>Bacteria</taxon>
        <taxon>Pseudomonadati</taxon>
        <taxon>Bacteroidota</taxon>
        <taxon>Bacteroidia</taxon>
        <taxon>Bacteroidales</taxon>
        <taxon>Prevotellaceae</taxon>
        <taxon>Prevotella</taxon>
    </lineage>
</organism>
<name>C9ML17_9BACT</name>
<evidence type="ECO:0000313" key="1">
    <source>
        <dbReference type="EMBL" id="EEX19838.1"/>
    </source>
</evidence>
<reference evidence="1 2" key="1">
    <citation type="submission" date="2009-09" db="EMBL/GenBank/DDBJ databases">
        <authorList>
            <person name="Weinstock G."/>
            <person name="Sodergren E."/>
            <person name="Clifton S."/>
            <person name="Fulton L."/>
            <person name="Fulton B."/>
            <person name="Courtney L."/>
            <person name="Fronick C."/>
            <person name="Harrison M."/>
            <person name="Strong C."/>
            <person name="Farmer C."/>
            <person name="Delahaunty K."/>
            <person name="Markovic C."/>
            <person name="Hall O."/>
            <person name="Minx P."/>
            <person name="Tomlinson C."/>
            <person name="Mitreva M."/>
            <person name="Nelson J."/>
            <person name="Hou S."/>
            <person name="Wollam A."/>
            <person name="Pepin K.H."/>
            <person name="Johnson M."/>
            <person name="Bhonagiri V."/>
            <person name="Nash W.E."/>
            <person name="Warren W."/>
            <person name="Chinwalla A."/>
            <person name="Mardis E.R."/>
            <person name="Wilson R.K."/>
        </authorList>
    </citation>
    <scope>NUCLEOTIDE SEQUENCE [LARGE SCALE GENOMIC DNA]</scope>
    <source>
        <strain evidence="1 2">F0319</strain>
    </source>
</reference>
<comment type="caution">
    <text evidence="1">The sequence shown here is derived from an EMBL/GenBank/DDBJ whole genome shotgun (WGS) entry which is preliminary data.</text>
</comment>
<evidence type="ECO:0000313" key="2">
    <source>
        <dbReference type="Proteomes" id="UP000003327"/>
    </source>
</evidence>
<proteinExistence type="predicted"/>
<dbReference type="EMBL" id="ACVA01000008">
    <property type="protein sequence ID" value="EEX19838.1"/>
    <property type="molecule type" value="Genomic_DNA"/>
</dbReference>
<dbReference type="HOGENOM" id="CLU_1487775_0_0_10"/>
<protein>
    <submittedName>
        <fullName evidence="1">Uncharacterized protein</fullName>
    </submittedName>
</protein>
<gene>
    <name evidence="1" type="ORF">HMPREF0973_00293</name>
</gene>
<keyword evidence="2" id="KW-1185">Reference proteome</keyword>
<dbReference type="AlphaFoldDB" id="C9ML17"/>